<keyword evidence="3" id="KW-1185">Reference proteome</keyword>
<feature type="transmembrane region" description="Helical" evidence="1">
    <location>
        <begin position="90"/>
        <end position="108"/>
    </location>
</feature>
<feature type="transmembrane region" description="Helical" evidence="1">
    <location>
        <begin position="170"/>
        <end position="189"/>
    </location>
</feature>
<dbReference type="EMBL" id="BRYB01001691">
    <property type="protein sequence ID" value="GMI31268.1"/>
    <property type="molecule type" value="Genomic_DNA"/>
</dbReference>
<keyword evidence="1" id="KW-1133">Transmembrane helix</keyword>
<comment type="caution">
    <text evidence="2">The sequence shown here is derived from an EMBL/GenBank/DDBJ whole genome shotgun (WGS) entry which is preliminary data.</text>
</comment>
<feature type="transmembrane region" description="Helical" evidence="1">
    <location>
        <begin position="242"/>
        <end position="263"/>
    </location>
</feature>
<evidence type="ECO:0000256" key="1">
    <source>
        <dbReference type="SAM" id="Phobius"/>
    </source>
</evidence>
<protein>
    <submittedName>
        <fullName evidence="2">Uncharacterized protein</fullName>
    </submittedName>
</protein>
<accession>A0ABQ6MR02</accession>
<evidence type="ECO:0000313" key="3">
    <source>
        <dbReference type="Proteomes" id="UP001165060"/>
    </source>
</evidence>
<name>A0ABQ6MR02_9STRA</name>
<reference evidence="2 3" key="1">
    <citation type="journal article" date="2023" name="Commun. Biol.">
        <title>Genome analysis of Parmales, the sister group of diatoms, reveals the evolutionary specialization of diatoms from phago-mixotrophs to photoautotrophs.</title>
        <authorList>
            <person name="Ban H."/>
            <person name="Sato S."/>
            <person name="Yoshikawa S."/>
            <person name="Yamada K."/>
            <person name="Nakamura Y."/>
            <person name="Ichinomiya M."/>
            <person name="Sato N."/>
            <person name="Blanc-Mathieu R."/>
            <person name="Endo H."/>
            <person name="Kuwata A."/>
            <person name="Ogata H."/>
        </authorList>
    </citation>
    <scope>NUCLEOTIDE SEQUENCE [LARGE SCALE GENOMIC DNA]</scope>
</reference>
<keyword evidence="1" id="KW-0472">Membrane</keyword>
<feature type="transmembrane region" description="Helical" evidence="1">
    <location>
        <begin position="275"/>
        <end position="297"/>
    </location>
</feature>
<feature type="transmembrane region" description="Helical" evidence="1">
    <location>
        <begin position="195"/>
        <end position="213"/>
    </location>
</feature>
<keyword evidence="1" id="KW-0812">Transmembrane</keyword>
<proteinExistence type="predicted"/>
<feature type="transmembrane region" description="Helical" evidence="1">
    <location>
        <begin position="44"/>
        <end position="69"/>
    </location>
</feature>
<sequence>MNMTDPSSPAYGNITNRCICQLAWNRDGPDCDQVIPDMAGVVTIANLCFGLIGLVELAIGLSTLWYAVYGYKATKMPKKGKQTKWNASNIASVLLTVGSLSDAMRHLLYVLMNNAAIGELVFVGLLAVWMVGALVCIVESFLTIGLAWIDIADNAEKLGSADSKFRMQRHILKGVAVGFSVISFALVAIGMFGLMPLLAILAQLIIIVALAIGGTKLRKLLTAAGGEGGGGELPWLIKRTNIGLAVSYVLNLGGGVMYGTFAAMKLNTGMRGGGASLGTVLCAAAIGCGNVGMLLTLNRFIADTTLKKILKWQGKIVGVMPVGLQSTRERSVKETVSSP</sequence>
<gene>
    <name evidence="2" type="ORF">TeGR_g6723</name>
</gene>
<dbReference type="Proteomes" id="UP001165060">
    <property type="component" value="Unassembled WGS sequence"/>
</dbReference>
<evidence type="ECO:0000313" key="2">
    <source>
        <dbReference type="EMBL" id="GMI31268.1"/>
    </source>
</evidence>
<feature type="transmembrane region" description="Helical" evidence="1">
    <location>
        <begin position="120"/>
        <end position="149"/>
    </location>
</feature>
<organism evidence="2 3">
    <name type="scientific">Tetraparma gracilis</name>
    <dbReference type="NCBI Taxonomy" id="2962635"/>
    <lineage>
        <taxon>Eukaryota</taxon>
        <taxon>Sar</taxon>
        <taxon>Stramenopiles</taxon>
        <taxon>Ochrophyta</taxon>
        <taxon>Bolidophyceae</taxon>
        <taxon>Parmales</taxon>
        <taxon>Triparmaceae</taxon>
        <taxon>Tetraparma</taxon>
    </lineage>
</organism>